<sequence length="294" mass="33124">MSKLYRAINKNETIRFFIINSTEIIEEMRRTHNTSTTATAALGRLTTMAAIMGSDIKNEKEKIILKVKGDGPSGMLISEINSKGNIKSYIQNLQVDIPSIVENNKLDVGSFVGKNGALAVIHDFGFGEPYTGQTSLVSGEIAEDFANYFYQSDQLPTVVTLGVLVDTDYSVKSAGGIFIQALPGYTDEDIDILEKCINNLPPVSSLFNKYESPEEILKIFFKEMEVEILEIEDRIYKCDCNRDRIEKALLSIGEEEINKIIEEDHQIELTCSYCNKKYNFTEEEIKDLLEKARI</sequence>
<reference evidence="1 2" key="1">
    <citation type="journal article" date="2022" name="Int. J. Syst. Evol. Microbiol.">
        <title>Miniphocaeibacter halophilus sp. nov., an ammonium-tolerant acetate-producing bacterium isolated from a biogas system.</title>
        <authorList>
            <person name="Schnurer A."/>
            <person name="Singh A."/>
            <person name="Bi S."/>
            <person name="Qiao W."/>
            <person name="Westerholm M."/>
        </authorList>
    </citation>
    <scope>NUCLEOTIDE SEQUENCE [LARGE SCALE GENOMIC DNA]</scope>
    <source>
        <strain evidence="1 2">AMB_01</strain>
    </source>
</reference>
<organism evidence="1 2">
    <name type="scientific">Miniphocaeibacter halophilus</name>
    <dbReference type="NCBI Taxonomy" id="2931922"/>
    <lineage>
        <taxon>Bacteria</taxon>
        <taxon>Bacillati</taxon>
        <taxon>Bacillota</taxon>
        <taxon>Tissierellia</taxon>
        <taxon>Tissierellales</taxon>
        <taxon>Peptoniphilaceae</taxon>
        <taxon>Miniphocaeibacter</taxon>
    </lineage>
</organism>
<dbReference type="Proteomes" id="UP000595814">
    <property type="component" value="Chromosome"/>
</dbReference>
<gene>
    <name evidence="1" type="primary">hslO</name>
    <name evidence="1" type="ORF">JFY71_11025</name>
</gene>
<dbReference type="EMBL" id="CP066744">
    <property type="protein sequence ID" value="QQK07796.1"/>
    <property type="molecule type" value="Genomic_DNA"/>
</dbReference>
<keyword evidence="2" id="KW-1185">Reference proteome</keyword>
<name>A0AC61MUZ5_9FIRM</name>
<evidence type="ECO:0000313" key="2">
    <source>
        <dbReference type="Proteomes" id="UP000595814"/>
    </source>
</evidence>
<evidence type="ECO:0000313" key="1">
    <source>
        <dbReference type="EMBL" id="QQK07796.1"/>
    </source>
</evidence>
<protein>
    <submittedName>
        <fullName evidence="1">Hsp33 family molecular chaperone HslO</fullName>
    </submittedName>
</protein>
<accession>A0AC61MUZ5</accession>
<proteinExistence type="predicted"/>